<dbReference type="EMBL" id="JABFCZ010000004">
    <property type="protein sequence ID" value="MBD1545534.1"/>
    <property type="molecule type" value="Genomic_DNA"/>
</dbReference>
<dbReference type="PANTHER" id="PTHR30246:SF1">
    <property type="entry name" value="2-DEHYDRO-3-DEOXY-6-PHOSPHOGALACTONATE ALDOLASE-RELATED"/>
    <property type="match status" value="1"/>
</dbReference>
<dbReference type="InterPro" id="IPR031338">
    <property type="entry name" value="KDPG/KHG_AS_2"/>
</dbReference>
<dbReference type="AlphaFoldDB" id="A0A926NUM4"/>
<keyword evidence="4" id="KW-0456">Lyase</keyword>
<dbReference type="Proteomes" id="UP000598467">
    <property type="component" value="Unassembled WGS sequence"/>
</dbReference>
<dbReference type="SUPFAM" id="SSF51569">
    <property type="entry name" value="Aldolase"/>
    <property type="match status" value="1"/>
</dbReference>
<dbReference type="PANTHER" id="PTHR30246">
    <property type="entry name" value="2-KETO-3-DEOXY-6-PHOSPHOGLUCONATE ALDOLASE"/>
    <property type="match status" value="1"/>
</dbReference>
<evidence type="ECO:0000256" key="5">
    <source>
        <dbReference type="ARBA" id="ARBA00023277"/>
    </source>
</evidence>
<comment type="pathway">
    <text evidence="1">Carbohydrate acid metabolism.</text>
</comment>
<protein>
    <submittedName>
        <fullName evidence="6">2-dehydro-3-deoxy-6-phosphogalactonate aldolase</fullName>
    </submittedName>
</protein>
<comment type="similarity">
    <text evidence="2">Belongs to the KHG/KDPG aldolase family.</text>
</comment>
<evidence type="ECO:0000256" key="4">
    <source>
        <dbReference type="ARBA" id="ARBA00023239"/>
    </source>
</evidence>
<dbReference type="PROSITE" id="PS00160">
    <property type="entry name" value="ALDOLASE_KDPG_KHG_2"/>
    <property type="match status" value="1"/>
</dbReference>
<reference evidence="6" key="1">
    <citation type="submission" date="2020-05" db="EMBL/GenBank/DDBJ databases">
        <title>Identification of trans-AT polyketide cluster in two marine bacteria, producers of a novel glutaramide-containing polyketide sesbanimide D and analogs.</title>
        <authorList>
            <person name="Kacar D."/>
            <person name="Rodriguez P."/>
            <person name="Canedo L."/>
            <person name="Gonzalez E."/>
            <person name="Galan B."/>
            <person name="De La Calle F."/>
            <person name="Garcia J.L."/>
        </authorList>
    </citation>
    <scope>NUCLEOTIDE SEQUENCE</scope>
    <source>
        <strain evidence="6">PHM038</strain>
    </source>
</reference>
<gene>
    <name evidence="6" type="ORF">HK439_04625</name>
</gene>
<organism evidence="6 7">
    <name type="scientific">Roseibium aggregatum</name>
    <dbReference type="NCBI Taxonomy" id="187304"/>
    <lineage>
        <taxon>Bacteria</taxon>
        <taxon>Pseudomonadati</taxon>
        <taxon>Pseudomonadota</taxon>
        <taxon>Alphaproteobacteria</taxon>
        <taxon>Hyphomicrobiales</taxon>
        <taxon>Stappiaceae</taxon>
        <taxon>Roseibium</taxon>
    </lineage>
</organism>
<dbReference type="InterPro" id="IPR000887">
    <property type="entry name" value="Aldlse_KDPG_KHG"/>
</dbReference>
<proteinExistence type="inferred from homology"/>
<dbReference type="InterPro" id="IPR013785">
    <property type="entry name" value="Aldolase_TIM"/>
</dbReference>
<dbReference type="NCBIfam" id="NF006600">
    <property type="entry name" value="PRK09140.1"/>
    <property type="match status" value="1"/>
</dbReference>
<comment type="subunit">
    <text evidence="3">Homotrimer.</text>
</comment>
<evidence type="ECO:0000313" key="6">
    <source>
        <dbReference type="EMBL" id="MBD1545534.1"/>
    </source>
</evidence>
<dbReference type="Pfam" id="PF01081">
    <property type="entry name" value="Aldolase"/>
    <property type="match status" value="1"/>
</dbReference>
<dbReference type="RefSeq" id="WP_190290198.1">
    <property type="nucleotide sequence ID" value="NZ_JABFCZ010000004.1"/>
</dbReference>
<accession>A0A926NUM4</accession>
<dbReference type="Gene3D" id="3.20.20.70">
    <property type="entry name" value="Aldolase class I"/>
    <property type="match status" value="1"/>
</dbReference>
<name>A0A926NUM4_9HYPH</name>
<dbReference type="CDD" id="cd00452">
    <property type="entry name" value="KDPG_aldolase"/>
    <property type="match status" value="1"/>
</dbReference>
<evidence type="ECO:0000256" key="1">
    <source>
        <dbReference type="ARBA" id="ARBA00004761"/>
    </source>
</evidence>
<dbReference type="GO" id="GO:0016829">
    <property type="term" value="F:lyase activity"/>
    <property type="evidence" value="ECO:0007669"/>
    <property type="project" value="UniProtKB-KW"/>
</dbReference>
<keyword evidence="5" id="KW-0119">Carbohydrate metabolism</keyword>
<sequence>MTRKLVAILRGITPDEALDIGAVLLEAGITMIEVPLNSPKPFDSIGRLAKAYGNDALIGAGTVIDPADVERVRDAGGKLVVSPNCDRDVIARTVALSMVSMPGVFTPTECFAAIGAGAKAIKLFPASLAGPDGLKALKAVLPEAVDVYAVGGASASNFSDWLKAGAAGFGIGTALYKPGDTPDAVAAKAREIVAAYDEAAPDSSGE</sequence>
<evidence type="ECO:0000313" key="7">
    <source>
        <dbReference type="Proteomes" id="UP000598467"/>
    </source>
</evidence>
<evidence type="ECO:0000256" key="3">
    <source>
        <dbReference type="ARBA" id="ARBA00011233"/>
    </source>
</evidence>
<evidence type="ECO:0000256" key="2">
    <source>
        <dbReference type="ARBA" id="ARBA00006906"/>
    </source>
</evidence>
<comment type="caution">
    <text evidence="6">The sequence shown here is derived from an EMBL/GenBank/DDBJ whole genome shotgun (WGS) entry which is preliminary data.</text>
</comment>